<gene>
    <name evidence="3" type="ORF">UFOPK4347_01635</name>
</gene>
<feature type="domain" description="Rod shape-determining protein MreC beta-barrel core" evidence="2">
    <location>
        <begin position="119"/>
        <end position="201"/>
    </location>
</feature>
<reference evidence="3" key="1">
    <citation type="submission" date="2020-05" db="EMBL/GenBank/DDBJ databases">
        <authorList>
            <person name="Chiriac C."/>
            <person name="Salcher M."/>
            <person name="Ghai R."/>
            <person name="Kavagutti S V."/>
        </authorList>
    </citation>
    <scope>NUCLEOTIDE SEQUENCE</scope>
</reference>
<dbReference type="InterPro" id="IPR042177">
    <property type="entry name" value="Cell/Rod_1"/>
</dbReference>
<dbReference type="AlphaFoldDB" id="A0A6J7UPU4"/>
<dbReference type="PANTHER" id="PTHR34138:SF1">
    <property type="entry name" value="CELL SHAPE-DETERMINING PROTEIN MREC"/>
    <property type="match status" value="1"/>
</dbReference>
<feature type="compositionally biased region" description="Low complexity" evidence="1">
    <location>
        <begin position="219"/>
        <end position="237"/>
    </location>
</feature>
<protein>
    <submittedName>
        <fullName evidence="3">Unannotated protein</fullName>
    </submittedName>
</protein>
<dbReference type="Gene3D" id="2.40.10.340">
    <property type="entry name" value="Rod shape-determining protein MreC, domain 1"/>
    <property type="match status" value="1"/>
</dbReference>
<feature type="region of interest" description="Disordered" evidence="1">
    <location>
        <begin position="202"/>
        <end position="237"/>
    </location>
</feature>
<evidence type="ECO:0000313" key="3">
    <source>
        <dbReference type="EMBL" id="CAB5067959.1"/>
    </source>
</evidence>
<organism evidence="3">
    <name type="scientific">freshwater metagenome</name>
    <dbReference type="NCBI Taxonomy" id="449393"/>
    <lineage>
        <taxon>unclassified sequences</taxon>
        <taxon>metagenomes</taxon>
        <taxon>ecological metagenomes</taxon>
    </lineage>
</organism>
<dbReference type="EMBL" id="CAFBQU010000075">
    <property type="protein sequence ID" value="CAB5067959.1"/>
    <property type="molecule type" value="Genomic_DNA"/>
</dbReference>
<evidence type="ECO:0000256" key="1">
    <source>
        <dbReference type="SAM" id="MobiDB-lite"/>
    </source>
</evidence>
<dbReference type="GO" id="GO:0008360">
    <property type="term" value="P:regulation of cell shape"/>
    <property type="evidence" value="ECO:0007669"/>
    <property type="project" value="InterPro"/>
</dbReference>
<dbReference type="GO" id="GO:0005886">
    <property type="term" value="C:plasma membrane"/>
    <property type="evidence" value="ECO:0007669"/>
    <property type="project" value="TreeGrafter"/>
</dbReference>
<dbReference type="Pfam" id="PF04085">
    <property type="entry name" value="MreC"/>
    <property type="match status" value="1"/>
</dbReference>
<sequence length="378" mass="39314">MYSFTRRRLIVVLLLTSVLLLTLDRSESGLVGGVKDAFGVVFRPVERFANVVSRPLSNVWRGVLDYSDMRKENLALKDLLVKQEGAAIAATASVREAQELLALNGLPTLAGIDSVTAQVVGQSPSNFTQTFELNRGKSSGIRVGMTVTNGAGLVGKITGVTLERSVVMLATDPEYAMSVKVGACTRANTTTTAVLQTSTTLATDGSSTSDTMVPGDGWTTPVTTVAPSTTTTTSTTSTTTTVLQRATTTTIKGFTPFATTLPPIPGGGGATQITVPESGVLLPRETGAMEGQGIDRLPVIRFIQASSRLGDLCAGVPVVTAGGSQSLAPADLVVGTVSRIVTRSGTSGPLLEVELAANLGSLNFVRVLLYQPATEIPQ</sequence>
<dbReference type="InterPro" id="IPR055342">
    <property type="entry name" value="MreC_beta-barrel_core"/>
</dbReference>
<evidence type="ECO:0000259" key="2">
    <source>
        <dbReference type="Pfam" id="PF04085"/>
    </source>
</evidence>
<dbReference type="PANTHER" id="PTHR34138">
    <property type="entry name" value="CELL SHAPE-DETERMINING PROTEIN MREC"/>
    <property type="match status" value="1"/>
</dbReference>
<accession>A0A6J7UPU4</accession>
<dbReference type="InterPro" id="IPR007221">
    <property type="entry name" value="MreC"/>
</dbReference>
<name>A0A6J7UPU4_9ZZZZ</name>
<proteinExistence type="predicted"/>